<dbReference type="Proteomes" id="UP000053558">
    <property type="component" value="Unassembled WGS sequence"/>
</dbReference>
<dbReference type="GO" id="GO:0004497">
    <property type="term" value="F:monooxygenase activity"/>
    <property type="evidence" value="ECO:0007669"/>
    <property type="project" value="UniProtKB-KW"/>
</dbReference>
<dbReference type="Pfam" id="PF00067">
    <property type="entry name" value="p450"/>
    <property type="match status" value="1"/>
</dbReference>
<dbReference type="PRINTS" id="PR00385">
    <property type="entry name" value="P450"/>
</dbReference>
<evidence type="ECO:0000313" key="12">
    <source>
        <dbReference type="Proteomes" id="UP000053558"/>
    </source>
</evidence>
<accession>A0A5M3N507</accession>
<feature type="binding site" description="axial binding residue" evidence="9">
    <location>
        <position position="124"/>
    </location>
    <ligand>
        <name>heme</name>
        <dbReference type="ChEBI" id="CHEBI:30413"/>
    </ligand>
    <ligandPart>
        <name>Fe</name>
        <dbReference type="ChEBI" id="CHEBI:18248"/>
    </ligandPart>
</feature>
<evidence type="ECO:0000256" key="7">
    <source>
        <dbReference type="ARBA" id="ARBA00023004"/>
    </source>
</evidence>
<evidence type="ECO:0000256" key="6">
    <source>
        <dbReference type="ARBA" id="ARBA00023002"/>
    </source>
</evidence>
<dbReference type="InterPro" id="IPR036396">
    <property type="entry name" value="Cyt_P450_sf"/>
</dbReference>
<dbReference type="InterPro" id="IPR002401">
    <property type="entry name" value="Cyt_P450_E_grp-I"/>
</dbReference>
<dbReference type="PANTHER" id="PTHR46300:SF7">
    <property type="entry name" value="P450, PUTATIVE (EUROFUNG)-RELATED"/>
    <property type="match status" value="1"/>
</dbReference>
<evidence type="ECO:0000256" key="5">
    <source>
        <dbReference type="ARBA" id="ARBA00022723"/>
    </source>
</evidence>
<gene>
    <name evidence="11" type="ORF">CONPUDRAFT_94245</name>
</gene>
<keyword evidence="8 10" id="KW-0503">Monooxygenase</keyword>
<dbReference type="PROSITE" id="PS00086">
    <property type="entry name" value="CYTOCHROME_P450"/>
    <property type="match status" value="1"/>
</dbReference>
<dbReference type="AlphaFoldDB" id="A0A5M3N507"/>
<dbReference type="PRINTS" id="PR00463">
    <property type="entry name" value="EP450I"/>
</dbReference>
<keyword evidence="5 9" id="KW-0479">Metal-binding</keyword>
<dbReference type="GO" id="GO:0005506">
    <property type="term" value="F:iron ion binding"/>
    <property type="evidence" value="ECO:0007669"/>
    <property type="project" value="InterPro"/>
</dbReference>
<evidence type="ECO:0000256" key="4">
    <source>
        <dbReference type="ARBA" id="ARBA00022617"/>
    </source>
</evidence>
<evidence type="ECO:0000256" key="8">
    <source>
        <dbReference type="ARBA" id="ARBA00023033"/>
    </source>
</evidence>
<dbReference type="OrthoDB" id="2789670at2759"/>
<feature type="non-terminal residue" evidence="11">
    <location>
        <position position="194"/>
    </location>
</feature>
<name>A0A5M3N507_CONPW</name>
<evidence type="ECO:0000256" key="1">
    <source>
        <dbReference type="ARBA" id="ARBA00001971"/>
    </source>
</evidence>
<dbReference type="SUPFAM" id="SSF48264">
    <property type="entry name" value="Cytochrome P450"/>
    <property type="match status" value="1"/>
</dbReference>
<evidence type="ECO:0000256" key="10">
    <source>
        <dbReference type="RuleBase" id="RU000461"/>
    </source>
</evidence>
<evidence type="ECO:0000256" key="2">
    <source>
        <dbReference type="ARBA" id="ARBA00005179"/>
    </source>
</evidence>
<dbReference type="GO" id="GO:0016705">
    <property type="term" value="F:oxidoreductase activity, acting on paired donors, with incorporation or reduction of molecular oxygen"/>
    <property type="evidence" value="ECO:0007669"/>
    <property type="project" value="InterPro"/>
</dbReference>
<evidence type="ECO:0000256" key="3">
    <source>
        <dbReference type="ARBA" id="ARBA00010617"/>
    </source>
</evidence>
<dbReference type="Gene3D" id="1.10.630.10">
    <property type="entry name" value="Cytochrome P450"/>
    <property type="match status" value="1"/>
</dbReference>
<evidence type="ECO:0000313" key="11">
    <source>
        <dbReference type="EMBL" id="EIW86001.1"/>
    </source>
</evidence>
<dbReference type="InterPro" id="IPR017972">
    <property type="entry name" value="Cyt_P450_CS"/>
</dbReference>
<dbReference type="RefSeq" id="XP_007762972.1">
    <property type="nucleotide sequence ID" value="XM_007764782.1"/>
</dbReference>
<protein>
    <submittedName>
        <fullName evidence="11">Cytochrome P450</fullName>
    </submittedName>
</protein>
<keyword evidence="7 9" id="KW-0408">Iron</keyword>
<reference evidence="12" key="1">
    <citation type="journal article" date="2012" name="Science">
        <title>The Paleozoic origin of enzymatic lignin decomposition reconstructed from 31 fungal genomes.</title>
        <authorList>
            <person name="Floudas D."/>
            <person name="Binder M."/>
            <person name="Riley R."/>
            <person name="Barry K."/>
            <person name="Blanchette R.A."/>
            <person name="Henrissat B."/>
            <person name="Martinez A.T."/>
            <person name="Otillar R."/>
            <person name="Spatafora J.W."/>
            <person name="Yadav J.S."/>
            <person name="Aerts A."/>
            <person name="Benoit I."/>
            <person name="Boyd A."/>
            <person name="Carlson A."/>
            <person name="Copeland A."/>
            <person name="Coutinho P.M."/>
            <person name="de Vries R.P."/>
            <person name="Ferreira P."/>
            <person name="Findley K."/>
            <person name="Foster B."/>
            <person name="Gaskell J."/>
            <person name="Glotzer D."/>
            <person name="Gorecki P."/>
            <person name="Heitman J."/>
            <person name="Hesse C."/>
            <person name="Hori C."/>
            <person name="Igarashi K."/>
            <person name="Jurgens J.A."/>
            <person name="Kallen N."/>
            <person name="Kersten P."/>
            <person name="Kohler A."/>
            <person name="Kuees U."/>
            <person name="Kumar T.K.A."/>
            <person name="Kuo A."/>
            <person name="LaButti K."/>
            <person name="Larrondo L.F."/>
            <person name="Lindquist E."/>
            <person name="Ling A."/>
            <person name="Lombard V."/>
            <person name="Lucas S."/>
            <person name="Lundell T."/>
            <person name="Martin R."/>
            <person name="McLaughlin D.J."/>
            <person name="Morgenstern I."/>
            <person name="Morin E."/>
            <person name="Murat C."/>
            <person name="Nagy L.G."/>
            <person name="Nolan M."/>
            <person name="Ohm R.A."/>
            <person name="Patyshakuliyeva A."/>
            <person name="Rokas A."/>
            <person name="Ruiz-Duenas F.J."/>
            <person name="Sabat G."/>
            <person name="Salamov A."/>
            <person name="Samejima M."/>
            <person name="Schmutz J."/>
            <person name="Slot J.C."/>
            <person name="St John F."/>
            <person name="Stenlid J."/>
            <person name="Sun H."/>
            <person name="Sun S."/>
            <person name="Syed K."/>
            <person name="Tsang A."/>
            <person name="Wiebenga A."/>
            <person name="Young D."/>
            <person name="Pisabarro A."/>
            <person name="Eastwood D.C."/>
            <person name="Martin F."/>
            <person name="Cullen D."/>
            <person name="Grigoriev I.V."/>
            <person name="Hibbett D.S."/>
        </authorList>
    </citation>
    <scope>NUCLEOTIDE SEQUENCE [LARGE SCALE GENOMIC DNA]</scope>
    <source>
        <strain evidence="12">RWD-64-598 SS2</strain>
    </source>
</reference>
<keyword evidence="6 10" id="KW-0560">Oxidoreductase</keyword>
<dbReference type="InterPro" id="IPR001128">
    <property type="entry name" value="Cyt_P450"/>
</dbReference>
<comment type="similarity">
    <text evidence="3 10">Belongs to the cytochrome P450 family.</text>
</comment>
<keyword evidence="12" id="KW-1185">Reference proteome</keyword>
<dbReference type="InterPro" id="IPR050364">
    <property type="entry name" value="Cytochrome_P450_fung"/>
</dbReference>
<comment type="caution">
    <text evidence="11">The sequence shown here is derived from an EMBL/GenBank/DDBJ whole genome shotgun (WGS) entry which is preliminary data.</text>
</comment>
<dbReference type="GeneID" id="19211640"/>
<dbReference type="OMA" id="PGIIPHK"/>
<dbReference type="KEGG" id="cput:CONPUDRAFT_94245"/>
<comment type="pathway">
    <text evidence="2">Secondary metabolite biosynthesis.</text>
</comment>
<dbReference type="PANTHER" id="PTHR46300">
    <property type="entry name" value="P450, PUTATIVE (EUROFUNG)-RELATED-RELATED"/>
    <property type="match status" value="1"/>
</dbReference>
<sequence length="194" mass="22001">MIHHPEAQKHAHDQIDDVVGKDRLPMFEDRESLPYIDAILRETMRWMPVLPVNMPHGVTDDDTFEGYFIPKGQLCTITSEELLHDEENYKDPLVFNPDRFLDAGGKLTNDMSHMMGFGFGRRICPGRYLAEGSLWSAMACLLATFNFSKLKDEEGRELGVEPCWTTGLSTHPRGFKCSITPRSLSIAETLRNAV</sequence>
<comment type="cofactor">
    <cofactor evidence="1 9">
        <name>heme</name>
        <dbReference type="ChEBI" id="CHEBI:30413"/>
    </cofactor>
</comment>
<organism evidence="11 12">
    <name type="scientific">Coniophora puteana (strain RWD-64-598)</name>
    <name type="common">Brown rot fungus</name>
    <dbReference type="NCBI Taxonomy" id="741705"/>
    <lineage>
        <taxon>Eukaryota</taxon>
        <taxon>Fungi</taxon>
        <taxon>Dikarya</taxon>
        <taxon>Basidiomycota</taxon>
        <taxon>Agaricomycotina</taxon>
        <taxon>Agaricomycetes</taxon>
        <taxon>Agaricomycetidae</taxon>
        <taxon>Boletales</taxon>
        <taxon>Coniophorineae</taxon>
        <taxon>Coniophoraceae</taxon>
        <taxon>Coniophora</taxon>
    </lineage>
</organism>
<proteinExistence type="inferred from homology"/>
<dbReference type="EMBL" id="JH711573">
    <property type="protein sequence ID" value="EIW86001.1"/>
    <property type="molecule type" value="Genomic_DNA"/>
</dbReference>
<dbReference type="GO" id="GO:0020037">
    <property type="term" value="F:heme binding"/>
    <property type="evidence" value="ECO:0007669"/>
    <property type="project" value="InterPro"/>
</dbReference>
<evidence type="ECO:0000256" key="9">
    <source>
        <dbReference type="PIRSR" id="PIRSR602401-1"/>
    </source>
</evidence>
<keyword evidence="4 9" id="KW-0349">Heme</keyword>